<reference evidence="1 2" key="1">
    <citation type="submission" date="2020-08" db="EMBL/GenBank/DDBJ databases">
        <title>Streptomyces sp. PSKA01 genome sequencing and assembly.</title>
        <authorList>
            <person name="Mandal S."/>
            <person name="Maiti P.K."/>
            <person name="Das P."/>
        </authorList>
    </citation>
    <scope>NUCLEOTIDE SEQUENCE [LARGE SCALE GENOMIC DNA]</scope>
    <source>
        <strain evidence="1 2">PSKA01</strain>
    </source>
</reference>
<gene>
    <name evidence="1" type="ORF">H4N64_35565</name>
</gene>
<evidence type="ECO:0000313" key="2">
    <source>
        <dbReference type="Proteomes" id="UP000584670"/>
    </source>
</evidence>
<proteinExistence type="predicted"/>
<keyword evidence="2" id="KW-1185">Reference proteome</keyword>
<dbReference type="EMBL" id="JACMSF010000058">
    <property type="protein sequence ID" value="MBC2906755.1"/>
    <property type="molecule type" value="Genomic_DNA"/>
</dbReference>
<comment type="caution">
    <text evidence="1">The sequence shown here is derived from an EMBL/GenBank/DDBJ whole genome shotgun (WGS) entry which is preliminary data.</text>
</comment>
<evidence type="ECO:0000313" key="1">
    <source>
        <dbReference type="EMBL" id="MBC2906755.1"/>
    </source>
</evidence>
<sequence length="438" mass="47428">MEETTRHPLALARLARGMTNKELVSGIHAAAARRGLRSGTDEARVRKWQRGVEPSEESQIYIAEALGWPADIVRPGDWPNWLPLTADGVIRLGPHSSVSALREALRTAMDRRTFFSISGAALSALAADWAAGPATALAQAHNGKPIGEDFVAFLENTTRQLAGHATEQHQHTATLMDAHLSTVTELLEHGRYTPGIGQRLHTLAASLSQTVAWHRFDLGRHTHASQNWIAALHNAHAAGDHDMGAGLLSDLAYQAAWRNDHTTAASILNHALTRAQNPAARCLLQLRLARTLAVRGGRGERRSVLRALTAAEQHLSDASADRPAWCAWVSEADLAVDSGQALLDLGDISHAHQLISEGERLLPPARDKTRGVFLAYRAASHLDLKEPELAAAAATESLLLARRIGAPRCVQLVDDLLPRFQHYQDAQGVPELLQLAAA</sequence>
<name>A0A7X1JAK2_9ACTN</name>
<dbReference type="Proteomes" id="UP000584670">
    <property type="component" value="Unassembled WGS sequence"/>
</dbReference>
<accession>A0A7X1JAK2</accession>
<dbReference type="AlphaFoldDB" id="A0A7X1JAK2"/>
<organism evidence="1 2">
    <name type="scientific">Streptomyces cupreus</name>
    <dbReference type="NCBI Taxonomy" id="2759956"/>
    <lineage>
        <taxon>Bacteria</taxon>
        <taxon>Bacillati</taxon>
        <taxon>Actinomycetota</taxon>
        <taxon>Actinomycetes</taxon>
        <taxon>Kitasatosporales</taxon>
        <taxon>Streptomycetaceae</taxon>
        <taxon>Streptomyces</taxon>
    </lineage>
</organism>
<protein>
    <submittedName>
        <fullName evidence="1">XRE family transcriptional regulator</fullName>
    </submittedName>
</protein>